<sequence>MTNYVGLKCPVCGKTFTAEDDIVVCPQCGAPYHRDCYAKAGKCVYEDKHGTPDAWAPPRQHNEDGTQGRTKRCPRCGSFNSDQALFCEHCGQSLSSDRPEYPGVTPPPPNRTPNNAPFGGQGNNPPPPYGNYGQTGFPGGPPPYYPSVDIPNPNEPIDDIPVGDVARFVQSNSQYYLPVFMNLKKFGKNRFNFCAFLFPGAWMLYRKMYKVGSIVTAVMFGLYIASAWVSEHFLNPIYQSLFLQTGIAGDTLTPSNEQIEKLMGLIAQLPTYQLYLMMVPALVFFAQLILMFIFGFSGNRMYLKHCIGKIGAIRQETARPSESAVRMQEEGGVNISFAICLGICYLILSYIPSIFY</sequence>
<evidence type="ECO:0000313" key="5">
    <source>
        <dbReference type="Proteomes" id="UP000469440"/>
    </source>
</evidence>
<comment type="caution">
    <text evidence="4">The sequence shown here is derived from an EMBL/GenBank/DDBJ whole genome shotgun (WGS) entry which is preliminary data.</text>
</comment>
<dbReference type="InterPro" id="IPR059113">
    <property type="entry name" value="Znf_ribbon"/>
</dbReference>
<evidence type="ECO:0000313" key="4">
    <source>
        <dbReference type="EMBL" id="MVB10252.1"/>
    </source>
</evidence>
<dbReference type="InterPro" id="IPR013083">
    <property type="entry name" value="Znf_RING/FYVE/PHD"/>
</dbReference>
<dbReference type="Pfam" id="PF14446">
    <property type="entry name" value="Prok-RING_1"/>
    <property type="match status" value="1"/>
</dbReference>
<accession>A0A6N8HWZ2</accession>
<feature type="region of interest" description="Disordered" evidence="1">
    <location>
        <begin position="50"/>
        <end position="71"/>
    </location>
</feature>
<feature type="transmembrane region" description="Helical" evidence="2">
    <location>
        <begin position="211"/>
        <end position="229"/>
    </location>
</feature>
<dbReference type="Proteomes" id="UP000469440">
    <property type="component" value="Unassembled WGS sequence"/>
</dbReference>
<gene>
    <name evidence="4" type="ORF">CAFE_09310</name>
</gene>
<keyword evidence="5" id="KW-1185">Reference proteome</keyword>
<dbReference type="SUPFAM" id="SSF57903">
    <property type="entry name" value="FYVE/PHD zinc finger"/>
    <property type="match status" value="1"/>
</dbReference>
<feature type="region of interest" description="Disordered" evidence="1">
    <location>
        <begin position="97"/>
        <end position="136"/>
    </location>
</feature>
<feature type="transmembrane region" description="Helical" evidence="2">
    <location>
        <begin position="272"/>
        <end position="294"/>
    </location>
</feature>
<dbReference type="InterPro" id="IPR024399">
    <property type="entry name" value="DUF2628"/>
</dbReference>
<evidence type="ECO:0000256" key="1">
    <source>
        <dbReference type="SAM" id="MobiDB-lite"/>
    </source>
</evidence>
<dbReference type="AlphaFoldDB" id="A0A6N8HWZ2"/>
<name>A0A6N8HWZ2_9FIRM</name>
<dbReference type="Pfam" id="PF13248">
    <property type="entry name" value="Zn_ribbon_3"/>
    <property type="match status" value="1"/>
</dbReference>
<dbReference type="Pfam" id="PF10947">
    <property type="entry name" value="DUF2628"/>
    <property type="match status" value="1"/>
</dbReference>
<keyword evidence="2" id="KW-0472">Membrane</keyword>
<feature type="transmembrane region" description="Helical" evidence="2">
    <location>
        <begin position="335"/>
        <end position="355"/>
    </location>
</feature>
<reference evidence="4 5" key="1">
    <citation type="submission" date="2019-09" db="EMBL/GenBank/DDBJ databases">
        <title>Genome sequence of Clostridium sp. EA1.</title>
        <authorList>
            <person name="Poehlein A."/>
            <person name="Bengelsdorf F.R."/>
            <person name="Daniel R."/>
        </authorList>
    </citation>
    <scope>NUCLEOTIDE SEQUENCE [LARGE SCALE GENOMIC DNA]</scope>
    <source>
        <strain evidence="4 5">EA1</strain>
    </source>
</reference>
<proteinExistence type="predicted"/>
<protein>
    <submittedName>
        <fullName evidence="4">Prokaryotic RING finger family 1</fullName>
    </submittedName>
</protein>
<dbReference type="RefSeq" id="WP_066643574.1">
    <property type="nucleotide sequence ID" value="NZ_VWXL01000024.1"/>
</dbReference>
<evidence type="ECO:0000256" key="2">
    <source>
        <dbReference type="SAM" id="Phobius"/>
    </source>
</evidence>
<evidence type="ECO:0000259" key="3">
    <source>
        <dbReference type="Pfam" id="PF13248"/>
    </source>
</evidence>
<dbReference type="InterPro" id="IPR011011">
    <property type="entry name" value="Znf_FYVE_PHD"/>
</dbReference>
<keyword evidence="2" id="KW-0812">Transmembrane</keyword>
<dbReference type="Gene3D" id="3.30.40.10">
    <property type="entry name" value="Zinc/RING finger domain, C3HC4 (zinc finger)"/>
    <property type="match status" value="1"/>
</dbReference>
<feature type="domain" description="Putative zinc-ribbon" evidence="3">
    <location>
        <begin position="70"/>
        <end position="93"/>
    </location>
</feature>
<dbReference type="InterPro" id="IPR039522">
    <property type="entry name" value="RING_finger_1_prok"/>
</dbReference>
<keyword evidence="2" id="KW-1133">Transmembrane helix</keyword>
<dbReference type="EMBL" id="VWXL01000024">
    <property type="protein sequence ID" value="MVB10252.1"/>
    <property type="molecule type" value="Genomic_DNA"/>
</dbReference>
<organism evidence="4 5">
    <name type="scientific">Caproicibacter fermentans</name>
    <dbReference type="NCBI Taxonomy" id="2576756"/>
    <lineage>
        <taxon>Bacteria</taxon>
        <taxon>Bacillati</taxon>
        <taxon>Bacillota</taxon>
        <taxon>Clostridia</taxon>
        <taxon>Eubacteriales</taxon>
        <taxon>Acutalibacteraceae</taxon>
        <taxon>Caproicibacter</taxon>
    </lineage>
</organism>